<accession>A0AAU8YSS0</accession>
<dbReference type="SUPFAM" id="SSF140652">
    <property type="entry name" value="YozE-like"/>
    <property type="match status" value="1"/>
</dbReference>
<evidence type="ECO:0000259" key="1">
    <source>
        <dbReference type="Pfam" id="PF06855"/>
    </source>
</evidence>
<protein>
    <recommendedName>
        <fullName evidence="1">YozE SAM-like domain-containing protein</fullName>
    </recommendedName>
</protein>
<dbReference type="Proteomes" id="UP000238070">
    <property type="component" value="Chromosome"/>
</dbReference>
<proteinExistence type="predicted"/>
<feature type="domain" description="YozE SAM-like" evidence="1">
    <location>
        <begin position="96"/>
        <end position="159"/>
    </location>
</feature>
<gene>
    <name evidence="2" type="ORF">C3B64_00965</name>
</gene>
<name>A0AAU8YSS0_CLOBO</name>
<evidence type="ECO:0000313" key="2">
    <source>
        <dbReference type="EMBL" id="AVP62900.1"/>
    </source>
</evidence>
<dbReference type="EMBL" id="CP027776">
    <property type="protein sequence ID" value="AVP62900.1"/>
    <property type="molecule type" value="Genomic_DNA"/>
</dbReference>
<organism evidence="2 3">
    <name type="scientific">Clostridium botulinum</name>
    <dbReference type="NCBI Taxonomy" id="1491"/>
    <lineage>
        <taxon>Bacteria</taxon>
        <taxon>Bacillati</taxon>
        <taxon>Bacillota</taxon>
        <taxon>Clostridia</taxon>
        <taxon>Eubacteriales</taxon>
        <taxon>Clostridiaceae</taxon>
        <taxon>Clostridium</taxon>
    </lineage>
</organism>
<dbReference type="AlphaFoldDB" id="A0AAU8YSS0"/>
<dbReference type="InterPro" id="IPR036806">
    <property type="entry name" value="YozE_SAM-like_sf"/>
</dbReference>
<sequence length="166" mass="19882">MYKNYEDLNHPSCYEKLKDNEKEALDKWIKAKFEVAGKAYNKRSSYGLKHDFKRDTGIYVYNGVFKGAMLNAGFKAVDETQLNWDFYIKERIPDGFYSFCIKRYKHNNSILGDFARDMDKDSKFPKESKNKEEIEEYLYIRNACKEAMKAFERAWNYYDKSIKKKK</sequence>
<dbReference type="Gene3D" id="1.10.150.260">
    <property type="entry name" value="YozE SAM-like"/>
    <property type="match status" value="1"/>
</dbReference>
<dbReference type="Pfam" id="PF06855">
    <property type="entry name" value="YozE_SAM_like"/>
    <property type="match status" value="1"/>
</dbReference>
<evidence type="ECO:0000313" key="3">
    <source>
        <dbReference type="Proteomes" id="UP000238070"/>
    </source>
</evidence>
<reference evidence="2 3" key="1">
    <citation type="submission" date="2018-01" db="EMBL/GenBank/DDBJ databases">
        <title>Genetic Diversity of Clostridium botulinum in seafood.</title>
        <authorList>
            <person name="Athira V."/>
            <person name="Arun Jyothi P.V."/>
            <person name="Lalitha K.V."/>
            <person name="Joseph T.C."/>
        </authorList>
    </citation>
    <scope>NUCLEOTIDE SEQUENCE [LARGE SCALE GENOMIC DNA]</scope>
    <source>
        <strain evidence="2 3">Mfbjulcb5</strain>
    </source>
</reference>
<dbReference type="InterPro" id="IPR023089">
    <property type="entry name" value="YozE_SAM-like"/>
</dbReference>